<evidence type="ECO:0000313" key="1">
    <source>
        <dbReference type="EMBL" id="RXT28877.1"/>
    </source>
</evidence>
<sequence length="67" mass="6962">MPLLVEASVDPRVKPEDDGGWGKLCGQYSNVLRNAGVTALLLDALPRPPPVSMPFCVGIALSASALS</sequence>
<dbReference type="EMBL" id="MZMU01000003">
    <property type="protein sequence ID" value="RXT28877.1"/>
    <property type="molecule type" value="Genomic_DNA"/>
</dbReference>
<accession>A0A4Q1UCP2</accession>
<dbReference type="Proteomes" id="UP000290767">
    <property type="component" value="Unassembled WGS sequence"/>
</dbReference>
<gene>
    <name evidence="1" type="ORF">B5P46_09005</name>
</gene>
<comment type="caution">
    <text evidence="1">The sequence shown here is derived from an EMBL/GenBank/DDBJ whole genome shotgun (WGS) entry which is preliminary data.</text>
</comment>
<evidence type="ECO:0000313" key="2">
    <source>
        <dbReference type="Proteomes" id="UP000290767"/>
    </source>
</evidence>
<reference evidence="1 2" key="1">
    <citation type="submission" date="2017-03" db="EMBL/GenBank/DDBJ databases">
        <authorList>
            <person name="Safronova V.I."/>
            <person name="Sazanova A.L."/>
            <person name="Chirak E.R."/>
        </authorList>
    </citation>
    <scope>NUCLEOTIDE SEQUENCE [LARGE SCALE GENOMIC DNA]</scope>
    <source>
        <strain evidence="1 2">Tri-43</strain>
    </source>
</reference>
<organism evidence="1 2">
    <name type="scientific">Rhizobium leguminosarum</name>
    <dbReference type="NCBI Taxonomy" id="384"/>
    <lineage>
        <taxon>Bacteria</taxon>
        <taxon>Pseudomonadati</taxon>
        <taxon>Pseudomonadota</taxon>
        <taxon>Alphaproteobacteria</taxon>
        <taxon>Hyphomicrobiales</taxon>
        <taxon>Rhizobiaceae</taxon>
        <taxon>Rhizobium/Agrobacterium group</taxon>
        <taxon>Rhizobium</taxon>
    </lineage>
</organism>
<name>A0A4Q1UCP2_RHILE</name>
<proteinExistence type="predicted"/>
<dbReference type="AlphaFoldDB" id="A0A4Q1UCP2"/>
<protein>
    <submittedName>
        <fullName evidence="1">Uncharacterized protein</fullName>
    </submittedName>
</protein>